<evidence type="ECO:0000256" key="2">
    <source>
        <dbReference type="SAM" id="SignalP"/>
    </source>
</evidence>
<feature type="region of interest" description="Disordered" evidence="1">
    <location>
        <begin position="139"/>
        <end position="173"/>
    </location>
</feature>
<reference evidence="4 5" key="1">
    <citation type="journal article" date="2017" name="Nat. Commun.">
        <title>Genome assembly with in vitro proximity ligation data and whole-genome triplication in lettuce.</title>
        <authorList>
            <person name="Reyes-Chin-Wo S."/>
            <person name="Wang Z."/>
            <person name="Yang X."/>
            <person name="Kozik A."/>
            <person name="Arikit S."/>
            <person name="Song C."/>
            <person name="Xia L."/>
            <person name="Froenicke L."/>
            <person name="Lavelle D.O."/>
            <person name="Truco M.J."/>
            <person name="Xia R."/>
            <person name="Zhu S."/>
            <person name="Xu C."/>
            <person name="Xu H."/>
            <person name="Xu X."/>
            <person name="Cox K."/>
            <person name="Korf I."/>
            <person name="Meyers B.C."/>
            <person name="Michelmore R.W."/>
        </authorList>
    </citation>
    <scope>NUCLEOTIDE SEQUENCE [LARGE SCALE GENOMIC DNA]</scope>
    <source>
        <strain evidence="5">cv. Salinas</strain>
        <tissue evidence="4">Seedlings</tissue>
    </source>
</reference>
<feature type="compositionally biased region" description="Basic and acidic residues" evidence="1">
    <location>
        <begin position="67"/>
        <end position="81"/>
    </location>
</feature>
<dbReference type="Pfam" id="PF00190">
    <property type="entry name" value="Cupin_1"/>
    <property type="match status" value="2"/>
</dbReference>
<dbReference type="EMBL" id="NBSK02000009">
    <property type="protein sequence ID" value="KAJ0185848.1"/>
    <property type="molecule type" value="Genomic_DNA"/>
</dbReference>
<evidence type="ECO:0000259" key="3">
    <source>
        <dbReference type="SMART" id="SM00835"/>
    </source>
</evidence>
<dbReference type="Proteomes" id="UP000235145">
    <property type="component" value="Unassembled WGS sequence"/>
</dbReference>
<feature type="domain" description="Cupin type-1" evidence="3">
    <location>
        <begin position="180"/>
        <end position="335"/>
    </location>
</feature>
<keyword evidence="2" id="KW-0732">Signal</keyword>
<dbReference type="CDD" id="cd02245">
    <property type="entry name" value="cupin_7S_vicilin-like_C"/>
    <property type="match status" value="1"/>
</dbReference>
<keyword evidence="5" id="KW-1185">Reference proteome</keyword>
<dbReference type="SUPFAM" id="SSF51182">
    <property type="entry name" value="RmlC-like cupins"/>
    <property type="match status" value="1"/>
</dbReference>
<dbReference type="PANTHER" id="PTHR31189:SF13">
    <property type="entry name" value="CUPINCIN"/>
    <property type="match status" value="1"/>
</dbReference>
<feature type="region of interest" description="Disordered" evidence="1">
    <location>
        <begin position="67"/>
        <end position="93"/>
    </location>
</feature>
<feature type="compositionally biased region" description="Basic and acidic residues" evidence="1">
    <location>
        <begin position="140"/>
        <end position="150"/>
    </location>
</feature>
<evidence type="ECO:0000313" key="5">
    <source>
        <dbReference type="Proteomes" id="UP000235145"/>
    </source>
</evidence>
<protein>
    <recommendedName>
        <fullName evidence="3">Cupin type-1 domain-containing protein</fullName>
    </recommendedName>
</protein>
<dbReference type="InterPro" id="IPR050253">
    <property type="entry name" value="Seed_Storage-Functional"/>
</dbReference>
<dbReference type="CDD" id="cd02244">
    <property type="entry name" value="cupin_7S_vicilin-like_N"/>
    <property type="match status" value="1"/>
</dbReference>
<proteinExistence type="predicted"/>
<dbReference type="Gramene" id="rna-gnl|WGS:NBSK|LSAT_9X6181_mrna">
    <property type="protein sequence ID" value="cds-PLY78389.1"/>
    <property type="gene ID" value="gene-LSAT_9X6181"/>
</dbReference>
<evidence type="ECO:0000256" key="1">
    <source>
        <dbReference type="SAM" id="MobiDB-lite"/>
    </source>
</evidence>
<dbReference type="InterPro" id="IPR014710">
    <property type="entry name" value="RmlC-like_jellyroll"/>
</dbReference>
<comment type="caution">
    <text evidence="4">The sequence shown here is derived from an EMBL/GenBank/DDBJ whole genome shotgun (WGS) entry which is preliminary data.</text>
</comment>
<dbReference type="InterPro" id="IPR006045">
    <property type="entry name" value="Cupin_1"/>
</dbReference>
<evidence type="ECO:0000313" key="4">
    <source>
        <dbReference type="EMBL" id="KAJ0185848.1"/>
    </source>
</evidence>
<feature type="chain" id="PRO_5040355272" description="Cupin type-1 domain-containing protein" evidence="2">
    <location>
        <begin position="23"/>
        <end position="562"/>
    </location>
</feature>
<organism evidence="4 5">
    <name type="scientific">Lactuca sativa</name>
    <name type="common">Garden lettuce</name>
    <dbReference type="NCBI Taxonomy" id="4236"/>
    <lineage>
        <taxon>Eukaryota</taxon>
        <taxon>Viridiplantae</taxon>
        <taxon>Streptophyta</taxon>
        <taxon>Embryophyta</taxon>
        <taxon>Tracheophyta</taxon>
        <taxon>Spermatophyta</taxon>
        <taxon>Magnoliopsida</taxon>
        <taxon>eudicotyledons</taxon>
        <taxon>Gunneridae</taxon>
        <taxon>Pentapetalae</taxon>
        <taxon>asterids</taxon>
        <taxon>campanulids</taxon>
        <taxon>Asterales</taxon>
        <taxon>Asteraceae</taxon>
        <taxon>Cichorioideae</taxon>
        <taxon>Cichorieae</taxon>
        <taxon>Lactucinae</taxon>
        <taxon>Lactuca</taxon>
    </lineage>
</organism>
<feature type="compositionally biased region" description="Gly residues" evidence="1">
    <location>
        <begin position="82"/>
        <end position="93"/>
    </location>
</feature>
<dbReference type="InterPro" id="IPR011051">
    <property type="entry name" value="RmlC_Cupin_sf"/>
</dbReference>
<sequence length="562" mass="63195">MEVKGRICLVLSLFVAVCLVSATVSLARSERDRELGVCKLKCEELRGAEQDEKLTCKQSCEKYHQEKQKREREGGQRRERGQSGGRSGEGGGQYDIVFADIERELREMVGKCHQSCQGSKGEQEDPECFRTCMEQYGRPEQGKRRGRGGDDTSMSQKSRKGEREYGKGQQLNNPYVFEDHHFTTRIESEQGSVRVLQKFTDRSELFQGIGKYRVAILEAQPQTFIIPNHWDADALFFVANGEGTISLTNTENSLENHNIKRGDIFRVPAGINAYLINRHNNEKLVLAKILHSISVPGELQTFVGVGGDNPESSFFNAFSNEVLQAAFDMDRGSLEKLFGQQKQQQGIFKKATEEQIRALSGKDETRTWPFGERKGPYNIYKEKPSVQNEYGNLHEVDSKDFSDLRDMNVAFSLFNITQGSMAGPFYNTKTTTVLVVADGVGLFEMACPHLSEQAGRNIETSPGYEKVNSQIRRGTVVVIPAGHPVVLEASGEQNLEVIGFGLNSDRNEWFPLAGRDNVMSQWEDEAMELTFGIPANEVQKVIEKQKKKLFFKGPVRRGRAFA</sequence>
<dbReference type="Gene3D" id="2.60.120.10">
    <property type="entry name" value="Jelly Rolls"/>
    <property type="match status" value="2"/>
</dbReference>
<feature type="signal peptide" evidence="2">
    <location>
        <begin position="1"/>
        <end position="22"/>
    </location>
</feature>
<gene>
    <name evidence="4" type="ORF">LSAT_V11C900458070</name>
</gene>
<dbReference type="PANTHER" id="PTHR31189">
    <property type="entry name" value="OS03G0336100 PROTEIN-RELATED"/>
    <property type="match status" value="1"/>
</dbReference>
<dbReference type="SMART" id="SM00835">
    <property type="entry name" value="Cupin_1"/>
    <property type="match status" value="2"/>
</dbReference>
<dbReference type="OrthoDB" id="1912756at2759"/>
<name>A0A9R1UEU7_LACSA</name>
<dbReference type="AlphaFoldDB" id="A0A9R1UEU7"/>
<accession>A0A9R1UEU7</accession>
<feature type="domain" description="Cupin type-1" evidence="3">
    <location>
        <begin position="377"/>
        <end position="539"/>
    </location>
</feature>